<feature type="transmembrane region" description="Helical" evidence="4">
    <location>
        <begin position="345"/>
        <end position="364"/>
    </location>
</feature>
<dbReference type="Gene3D" id="3.40.50.720">
    <property type="entry name" value="NAD(P)-binding Rossmann-like Domain"/>
    <property type="match status" value="1"/>
</dbReference>
<dbReference type="AlphaFoldDB" id="A0A0J9X4I6"/>
<organism evidence="7 8">
    <name type="scientific">Geotrichum candidum</name>
    <name type="common">Oospora lactis</name>
    <name type="synonym">Dipodascus geotrichum</name>
    <dbReference type="NCBI Taxonomy" id="1173061"/>
    <lineage>
        <taxon>Eukaryota</taxon>
        <taxon>Fungi</taxon>
        <taxon>Dikarya</taxon>
        <taxon>Ascomycota</taxon>
        <taxon>Saccharomycotina</taxon>
        <taxon>Dipodascomycetes</taxon>
        <taxon>Dipodascales</taxon>
        <taxon>Dipodascaceae</taxon>
        <taxon>Geotrichum</taxon>
    </lineage>
</organism>
<accession>A0A0J9X4I6</accession>
<feature type="compositionally biased region" description="Polar residues" evidence="3">
    <location>
        <begin position="467"/>
        <end position="476"/>
    </location>
</feature>
<evidence type="ECO:0000313" key="8">
    <source>
        <dbReference type="Proteomes" id="UP000242525"/>
    </source>
</evidence>
<dbReference type="Pfam" id="PF01370">
    <property type="entry name" value="Epimerase"/>
    <property type="match status" value="1"/>
</dbReference>
<dbReference type="InterPro" id="IPR036291">
    <property type="entry name" value="NAD(P)-bd_dom_sf"/>
</dbReference>
<evidence type="ECO:0000256" key="4">
    <source>
        <dbReference type="SAM" id="Phobius"/>
    </source>
</evidence>
<dbReference type="InterPro" id="IPR002225">
    <property type="entry name" value="3Beta_OHSteriod_DH/Estase"/>
</dbReference>
<keyword evidence="8" id="KW-1185">Reference proteome</keyword>
<feature type="domain" description="NAD-dependent epimerase/dehydratase" evidence="6">
    <location>
        <begin position="59"/>
        <end position="178"/>
    </location>
</feature>
<evidence type="ECO:0000259" key="6">
    <source>
        <dbReference type="Pfam" id="PF01370"/>
    </source>
</evidence>
<keyword evidence="4" id="KW-0472">Membrane</keyword>
<feature type="domain" description="3-beta hydroxysteroid dehydrogenase/isomerase" evidence="5">
    <location>
        <begin position="215"/>
        <end position="320"/>
    </location>
</feature>
<dbReference type="EMBL" id="CCBN010000001">
    <property type="protein sequence ID" value="CDO51643.1"/>
    <property type="molecule type" value="Genomic_DNA"/>
</dbReference>
<evidence type="ECO:0000259" key="5">
    <source>
        <dbReference type="Pfam" id="PF01073"/>
    </source>
</evidence>
<dbReference type="InterPro" id="IPR050177">
    <property type="entry name" value="Lipid_A_modif_metabolic_enz"/>
</dbReference>
<dbReference type="Proteomes" id="UP000242525">
    <property type="component" value="Unassembled WGS sequence"/>
</dbReference>
<evidence type="ECO:0000256" key="3">
    <source>
        <dbReference type="SAM" id="MobiDB-lite"/>
    </source>
</evidence>
<dbReference type="OrthoDB" id="10058185at2759"/>
<reference evidence="7" key="1">
    <citation type="submission" date="2014-03" db="EMBL/GenBank/DDBJ databases">
        <authorList>
            <person name="Casaregola S."/>
        </authorList>
    </citation>
    <scope>NUCLEOTIDE SEQUENCE [LARGE SCALE GENOMIC DNA]</scope>
    <source>
        <strain evidence="7">CLIB 918</strain>
    </source>
</reference>
<feature type="transmembrane region" description="Helical" evidence="4">
    <location>
        <begin position="7"/>
        <end position="29"/>
    </location>
</feature>
<comment type="similarity">
    <text evidence="1">Belongs to the 3-beta-HSD family.</text>
</comment>
<feature type="region of interest" description="Disordered" evidence="3">
    <location>
        <begin position="442"/>
        <end position="476"/>
    </location>
</feature>
<dbReference type="PANTHER" id="PTHR43245:SF51">
    <property type="entry name" value="SHORT CHAIN DEHYDROGENASE_REDUCTASE FAMILY 42E, MEMBER 2"/>
    <property type="match status" value="1"/>
</dbReference>
<dbReference type="InterPro" id="IPR001509">
    <property type="entry name" value="Epimerase_deHydtase"/>
</dbReference>
<keyword evidence="4" id="KW-0812">Transmembrane</keyword>
<dbReference type="SUPFAM" id="SSF51735">
    <property type="entry name" value="NAD(P)-binding Rossmann-fold domains"/>
    <property type="match status" value="1"/>
</dbReference>
<keyword evidence="4" id="KW-1133">Transmembrane helix</keyword>
<comment type="caution">
    <text evidence="7">The sequence shown here is derived from an EMBL/GenBank/DDBJ whole genome shotgun (WGS) entry which is preliminary data.</text>
</comment>
<gene>
    <name evidence="7" type="ORF">BN980_GECA01s09734g</name>
</gene>
<proteinExistence type="inferred from homology"/>
<dbReference type="STRING" id="1173061.A0A0J9X4I6"/>
<feature type="transmembrane region" description="Helical" evidence="4">
    <location>
        <begin position="57"/>
        <end position="76"/>
    </location>
</feature>
<evidence type="ECO:0000313" key="7">
    <source>
        <dbReference type="EMBL" id="CDO51643.1"/>
    </source>
</evidence>
<protein>
    <submittedName>
        <fullName evidence="7">Similar to Saccharomyces cerevisiae YGL001C ERG26 C-3 sterol dehydrogenase</fullName>
    </submittedName>
</protein>
<dbReference type="GO" id="GO:0016616">
    <property type="term" value="F:oxidoreductase activity, acting on the CH-OH group of donors, NAD or NADP as acceptor"/>
    <property type="evidence" value="ECO:0007669"/>
    <property type="project" value="InterPro"/>
</dbReference>
<dbReference type="PANTHER" id="PTHR43245">
    <property type="entry name" value="BIFUNCTIONAL POLYMYXIN RESISTANCE PROTEIN ARNA"/>
    <property type="match status" value="1"/>
</dbReference>
<feature type="compositionally biased region" description="Basic and acidic residues" evidence="3">
    <location>
        <begin position="442"/>
        <end position="464"/>
    </location>
</feature>
<keyword evidence="2" id="KW-0560">Oxidoreductase</keyword>
<dbReference type="GO" id="GO:0006694">
    <property type="term" value="P:steroid biosynthetic process"/>
    <property type="evidence" value="ECO:0007669"/>
    <property type="project" value="InterPro"/>
</dbReference>
<sequence length="476" mass="53660">MYLFLEFCIFALPLLALVLVTDYVMNYYATLIDVDKVSRKFKSFPAKVPLSNHKNTLYIVTGGAGFIGSWIIRFLLLRNEKNIICLDTNSTVPADLTKHGVKHFVCDLTDKEELQEIIENELDIKEGGSDIVVYHAAAIQRYFLGWFGLHQNVANRNIEMVQSIVDVFTDLSKEIGKPIYIINISDAISKRQPVNWWKFWQYKSWASPKSISNNPRQYISSYAKSKSESEAIILEANDANTLITGSIEPQGIVCGYYGDPLLSPCLYYKGVLSHAGSTPTSFLHVEDVARAALLLESKLRGPTATRESVAGSSFLVSNGQVERLDTVFTQIKTHMELRVIKMNPALVLLVSYVAQLLALVLPGGRNGWRKRDDSLFSGRWWSLTPMRFATLQLAQLPDLARIEETRAKLDFTAAFTLEDTVLSTVNDYVSIDKRMDAAKKAREAREKAAQEEKHKKELKEKYGVEVDSNNNTVKQN</sequence>
<evidence type="ECO:0000256" key="2">
    <source>
        <dbReference type="ARBA" id="ARBA00023002"/>
    </source>
</evidence>
<name>A0A0J9X4I6_GEOCN</name>
<dbReference type="Pfam" id="PF01073">
    <property type="entry name" value="3Beta_HSD"/>
    <property type="match status" value="1"/>
</dbReference>
<evidence type="ECO:0000256" key="1">
    <source>
        <dbReference type="ARBA" id="ARBA00009219"/>
    </source>
</evidence>